<dbReference type="Proteomes" id="UP000249417">
    <property type="component" value="Unassembled WGS sequence"/>
</dbReference>
<name>A0A2W5PKB2_9BACT</name>
<reference evidence="1 2" key="1">
    <citation type="submission" date="2017-08" db="EMBL/GenBank/DDBJ databases">
        <title>Infants hospitalized years apart are colonized by the same room-sourced microbial strains.</title>
        <authorList>
            <person name="Brooks B."/>
            <person name="Olm M.R."/>
            <person name="Firek B.A."/>
            <person name="Baker R."/>
            <person name="Thomas B.C."/>
            <person name="Morowitz M.J."/>
            <person name="Banfield J.F."/>
        </authorList>
    </citation>
    <scope>NUCLEOTIDE SEQUENCE [LARGE SCALE GENOMIC DNA]</scope>
    <source>
        <strain evidence="1">S2_005_002_R2_29</strain>
    </source>
</reference>
<organism evidence="1 2">
    <name type="scientific">Micavibrio aeruginosavorus</name>
    <dbReference type="NCBI Taxonomy" id="349221"/>
    <lineage>
        <taxon>Bacteria</taxon>
        <taxon>Pseudomonadati</taxon>
        <taxon>Bdellovibrionota</taxon>
        <taxon>Bdellovibrionia</taxon>
        <taxon>Bdellovibrionales</taxon>
        <taxon>Pseudobdellovibrionaceae</taxon>
        <taxon>Micavibrio</taxon>
    </lineage>
</organism>
<accession>A0A2W5PKB2</accession>
<comment type="caution">
    <text evidence="1">The sequence shown here is derived from an EMBL/GenBank/DDBJ whole genome shotgun (WGS) entry which is preliminary data.</text>
</comment>
<evidence type="ECO:0000313" key="1">
    <source>
        <dbReference type="EMBL" id="PZQ45017.1"/>
    </source>
</evidence>
<protein>
    <submittedName>
        <fullName evidence="1">Uncharacterized protein</fullName>
    </submittedName>
</protein>
<dbReference type="AlphaFoldDB" id="A0A2W5PKB2"/>
<gene>
    <name evidence="1" type="ORF">DI551_08785</name>
</gene>
<sequence>MTTTPNLLIDHIAANQAQKEVTANAAFDALDKALCQQSSIALSDANLTVTDAQMLGAMVLRFTGALTAVRTITIPTRNKLIVIENATTGGFALAVKTPAGVAINFNVGDRKLLYCDGTTLQIVSEAAAASSIPYDIGGTLGGIPTGGSIILRYPLPRAVRFPVALAGSQGVAGTVSGATATFSIRKNGTQFATMQFAAGISTATFTAATATDFAAGDVLTILAPNPADSTLADIGFSLAASRL</sequence>
<proteinExistence type="predicted"/>
<dbReference type="EMBL" id="QFQB01000067">
    <property type="protein sequence ID" value="PZQ45017.1"/>
    <property type="molecule type" value="Genomic_DNA"/>
</dbReference>
<evidence type="ECO:0000313" key="2">
    <source>
        <dbReference type="Proteomes" id="UP000249417"/>
    </source>
</evidence>